<evidence type="ECO:0000256" key="2">
    <source>
        <dbReference type="SAM" id="MobiDB-lite"/>
    </source>
</evidence>
<dbReference type="Pfam" id="PF02195">
    <property type="entry name" value="ParB_N"/>
    <property type="match status" value="1"/>
</dbReference>
<dbReference type="InterPro" id="IPR050336">
    <property type="entry name" value="Chromosome_partition/occlusion"/>
</dbReference>
<dbReference type="OrthoDB" id="7908920at2"/>
<evidence type="ECO:0000313" key="4">
    <source>
        <dbReference type="EMBL" id="KOF20933.1"/>
    </source>
</evidence>
<comment type="similarity">
    <text evidence="1">Belongs to the ParB family.</text>
</comment>
<evidence type="ECO:0000259" key="3">
    <source>
        <dbReference type="SMART" id="SM00470"/>
    </source>
</evidence>
<comment type="caution">
    <text evidence="4">The sequence shown here is derived from an EMBL/GenBank/DDBJ whole genome shotgun (WGS) entry which is preliminary data.</text>
</comment>
<dbReference type="SUPFAM" id="SSF110849">
    <property type="entry name" value="ParB/Sulfiredoxin"/>
    <property type="match status" value="1"/>
</dbReference>
<dbReference type="PANTHER" id="PTHR33375:SF1">
    <property type="entry name" value="CHROMOSOME-PARTITIONING PROTEIN PARB-RELATED"/>
    <property type="match status" value="1"/>
</dbReference>
<feature type="region of interest" description="Disordered" evidence="2">
    <location>
        <begin position="1"/>
        <end position="28"/>
    </location>
</feature>
<reference evidence="5" key="1">
    <citation type="submission" date="2015-07" db="EMBL/GenBank/DDBJ databases">
        <title>Whole genome sequence of an Ensifer adhaerens strain isolated from a cave pool in the Wind Cave National Park.</title>
        <authorList>
            <person name="Eng W.W.H."/>
            <person name="Gan H.M."/>
            <person name="Barton H.A."/>
            <person name="Savka M.A."/>
        </authorList>
    </citation>
    <scope>NUCLEOTIDE SEQUENCE [LARGE SCALE GENOMIC DNA]</scope>
    <source>
        <strain evidence="5">SD006</strain>
    </source>
</reference>
<accession>A0A0L8C2A5</accession>
<dbReference type="PATRIC" id="fig|106592.7.peg.2802"/>
<protein>
    <submittedName>
        <fullName evidence="4">Plasmid partitioning protein</fullName>
    </submittedName>
</protein>
<evidence type="ECO:0000256" key="1">
    <source>
        <dbReference type="ARBA" id="ARBA00006295"/>
    </source>
</evidence>
<dbReference type="SMART" id="SM00470">
    <property type="entry name" value="ParB"/>
    <property type="match status" value="1"/>
</dbReference>
<dbReference type="InterPro" id="IPR011111">
    <property type="entry name" value="Plasmid_RepB"/>
</dbReference>
<dbReference type="Pfam" id="PF07506">
    <property type="entry name" value="RepB"/>
    <property type="match status" value="1"/>
</dbReference>
<dbReference type="AlphaFoldDB" id="A0A0L8C2A5"/>
<dbReference type="GO" id="GO:0007059">
    <property type="term" value="P:chromosome segregation"/>
    <property type="evidence" value="ECO:0007669"/>
    <property type="project" value="TreeGrafter"/>
</dbReference>
<dbReference type="EMBL" id="LGAP01000002">
    <property type="protein sequence ID" value="KOF20933.1"/>
    <property type="molecule type" value="Genomic_DNA"/>
</dbReference>
<dbReference type="GO" id="GO:0003677">
    <property type="term" value="F:DNA binding"/>
    <property type="evidence" value="ECO:0007669"/>
    <property type="project" value="InterPro"/>
</dbReference>
<dbReference type="RefSeq" id="WP_053247866.1">
    <property type="nucleotide sequence ID" value="NZ_LGAP01000002.1"/>
</dbReference>
<proteinExistence type="inferred from homology"/>
<dbReference type="Proteomes" id="UP000037425">
    <property type="component" value="Unassembled WGS sequence"/>
</dbReference>
<dbReference type="GO" id="GO:0005694">
    <property type="term" value="C:chromosome"/>
    <property type="evidence" value="ECO:0007669"/>
    <property type="project" value="TreeGrafter"/>
</dbReference>
<dbReference type="InterPro" id="IPR036086">
    <property type="entry name" value="ParB/Sulfiredoxin_sf"/>
</dbReference>
<organism evidence="4 5">
    <name type="scientific">Ensifer adhaerens</name>
    <name type="common">Sinorhizobium morelense</name>
    <dbReference type="NCBI Taxonomy" id="106592"/>
    <lineage>
        <taxon>Bacteria</taxon>
        <taxon>Pseudomonadati</taxon>
        <taxon>Pseudomonadota</taxon>
        <taxon>Alphaproteobacteria</taxon>
        <taxon>Hyphomicrobiales</taxon>
        <taxon>Rhizobiaceae</taxon>
        <taxon>Sinorhizobium/Ensifer group</taxon>
        <taxon>Ensifer</taxon>
    </lineage>
</organism>
<dbReference type="NCBIfam" id="TIGR00180">
    <property type="entry name" value="parB_part"/>
    <property type="match status" value="1"/>
</dbReference>
<dbReference type="PANTHER" id="PTHR33375">
    <property type="entry name" value="CHROMOSOME-PARTITIONING PROTEIN PARB-RELATED"/>
    <property type="match status" value="1"/>
</dbReference>
<dbReference type="InterPro" id="IPR037972">
    <property type="entry name" value="RepB_N"/>
</dbReference>
<evidence type="ECO:0000313" key="5">
    <source>
        <dbReference type="Proteomes" id="UP000037425"/>
    </source>
</evidence>
<dbReference type="InterPro" id="IPR004437">
    <property type="entry name" value="ParB/RepB/Spo0J"/>
</dbReference>
<dbReference type="CDD" id="cd16405">
    <property type="entry name" value="RepB_like_N"/>
    <property type="match status" value="1"/>
</dbReference>
<dbReference type="Gene3D" id="3.90.1530.30">
    <property type="match status" value="1"/>
</dbReference>
<feature type="domain" description="ParB-like N-terminal" evidence="3">
    <location>
        <begin position="72"/>
        <end position="163"/>
    </location>
</feature>
<dbReference type="InterPro" id="IPR003115">
    <property type="entry name" value="ParB_N"/>
</dbReference>
<sequence>MARKNLIGVSDSPATDGEDDRPLAGRPIVGLNPGQRPLSPIGGITRSLSNITQKVERAQELERQLAEGLAIIELDPALVDASFVADRLGVAAEAEQSLLQQIRDHGQHVPILVRPHPREDGRYQVAYGHRRLAATRELGSKVRAVVRDLSDEQLVISQGQENSARTDLSFIERSLFATRLEDREFSRDVIMSSLGVDKAALSKMIAIVRRLPVVVIEAIGAAPSIGRRRWTELADLIGNDDKLAEAHEFVRRSEFLARDSDQRFETLFSFLSTVKARSQAVAWVAPDDTRPVRIRETNSETTLSFNRKVAPGFADFVRQRLKSLYLEFQEETGD</sequence>
<dbReference type="InterPro" id="IPR017819">
    <property type="entry name" value="Plasmid_partition_RepB"/>
</dbReference>
<dbReference type="SUPFAM" id="SSF109709">
    <property type="entry name" value="KorB DNA-binding domain-like"/>
    <property type="match status" value="1"/>
</dbReference>
<name>A0A0L8C2A5_ENSAD</name>
<dbReference type="Gene3D" id="1.10.10.2830">
    <property type="match status" value="1"/>
</dbReference>
<gene>
    <name evidence="4" type="ORF">AC244_05820</name>
</gene>
<dbReference type="NCBIfam" id="TIGR03454">
    <property type="entry name" value="partition_RepB"/>
    <property type="match status" value="1"/>
</dbReference>